<proteinExistence type="inferred from homology"/>
<dbReference type="EC" id="4.6.1.1" evidence="12"/>
<comment type="similarity">
    <text evidence="8">Belongs to the adenylyl cyclase class-4/guanylyl cyclase family.</text>
</comment>
<dbReference type="Gene3D" id="6.10.340.10">
    <property type="match status" value="1"/>
</dbReference>
<feature type="domain" description="Guanylate cyclase" evidence="10">
    <location>
        <begin position="498"/>
        <end position="625"/>
    </location>
</feature>
<evidence type="ECO:0000259" key="10">
    <source>
        <dbReference type="PROSITE" id="PS50125"/>
    </source>
</evidence>
<dbReference type="Gene3D" id="3.30.70.1230">
    <property type="entry name" value="Nucleotide cyclase"/>
    <property type="match status" value="1"/>
</dbReference>
<evidence type="ECO:0000256" key="5">
    <source>
        <dbReference type="ARBA" id="ARBA00022989"/>
    </source>
</evidence>
<dbReference type="InterPro" id="IPR003660">
    <property type="entry name" value="HAMP_dom"/>
</dbReference>
<evidence type="ECO:0000256" key="2">
    <source>
        <dbReference type="ARBA" id="ARBA00022475"/>
    </source>
</evidence>
<evidence type="ECO:0000259" key="11">
    <source>
        <dbReference type="PROSITE" id="PS50885"/>
    </source>
</evidence>
<comment type="caution">
    <text evidence="12">The sequence shown here is derived from an EMBL/GenBank/DDBJ whole genome shotgun (WGS) entry which is preliminary data.</text>
</comment>
<keyword evidence="7 8" id="KW-0456">Lyase</keyword>
<dbReference type="SUPFAM" id="SSF55073">
    <property type="entry name" value="Nucleotide cyclase"/>
    <property type="match status" value="1"/>
</dbReference>
<gene>
    <name evidence="12" type="primary">cya_18</name>
    <name evidence="12" type="ORF">E5S67_04906</name>
</gene>
<dbReference type="EMBL" id="SRRZ01000115">
    <property type="protein sequence ID" value="NQE37138.1"/>
    <property type="molecule type" value="Genomic_DNA"/>
</dbReference>
<dbReference type="Pfam" id="PF02743">
    <property type="entry name" value="dCache_1"/>
    <property type="match status" value="1"/>
</dbReference>
<dbReference type="PROSITE" id="PS00452">
    <property type="entry name" value="GUANYLATE_CYCLASE_1"/>
    <property type="match status" value="1"/>
</dbReference>
<dbReference type="InterPro" id="IPR050401">
    <property type="entry name" value="Cyclic_nucleotide_synthase"/>
</dbReference>
<evidence type="ECO:0000256" key="7">
    <source>
        <dbReference type="ARBA" id="ARBA00023239"/>
    </source>
</evidence>
<dbReference type="Pfam" id="PF00211">
    <property type="entry name" value="Guanylate_cyc"/>
    <property type="match status" value="1"/>
</dbReference>
<keyword evidence="4" id="KW-0547">Nucleotide-binding</keyword>
<keyword evidence="3 9" id="KW-0812">Transmembrane</keyword>
<keyword evidence="6 9" id="KW-0472">Membrane</keyword>
<organism evidence="12 13">
    <name type="scientific">Microcoleus asticus IPMA8</name>
    <dbReference type="NCBI Taxonomy" id="2563858"/>
    <lineage>
        <taxon>Bacteria</taxon>
        <taxon>Bacillati</taxon>
        <taxon>Cyanobacteriota</taxon>
        <taxon>Cyanophyceae</taxon>
        <taxon>Oscillatoriophycideae</taxon>
        <taxon>Oscillatoriales</taxon>
        <taxon>Microcoleaceae</taxon>
        <taxon>Microcoleus</taxon>
        <taxon>Microcoleus asticus</taxon>
    </lineage>
</organism>
<dbReference type="InterPro" id="IPR001054">
    <property type="entry name" value="A/G_cyclase"/>
</dbReference>
<evidence type="ECO:0000256" key="9">
    <source>
        <dbReference type="SAM" id="Phobius"/>
    </source>
</evidence>
<evidence type="ECO:0000256" key="3">
    <source>
        <dbReference type="ARBA" id="ARBA00022692"/>
    </source>
</evidence>
<comment type="subcellular location">
    <subcellularLocation>
        <location evidence="1">Cell membrane</location>
        <topology evidence="1">Multi-pass membrane protein</topology>
    </subcellularLocation>
</comment>
<dbReference type="SMART" id="SM00304">
    <property type="entry name" value="HAMP"/>
    <property type="match status" value="1"/>
</dbReference>
<evidence type="ECO:0000256" key="4">
    <source>
        <dbReference type="ARBA" id="ARBA00022741"/>
    </source>
</evidence>
<dbReference type="PANTHER" id="PTHR11920">
    <property type="entry name" value="GUANYLYL CYCLASE"/>
    <property type="match status" value="1"/>
</dbReference>
<dbReference type="CDD" id="cd07302">
    <property type="entry name" value="CHD"/>
    <property type="match status" value="1"/>
</dbReference>
<reference evidence="12 13" key="1">
    <citation type="journal article" date="2020" name="Sci. Rep.">
        <title>A novel cyanobacterial geosmin producer, revising GeoA distribution and dispersion patterns in Bacteria.</title>
        <authorList>
            <person name="Churro C."/>
            <person name="Semedo-Aguiar A.P."/>
            <person name="Silva A.D."/>
            <person name="Pereira-Leal J.B."/>
            <person name="Leite R.B."/>
        </authorList>
    </citation>
    <scope>NUCLEOTIDE SEQUENCE [LARGE SCALE GENOMIC DNA]</scope>
    <source>
        <strain evidence="12 13">IPMA8</strain>
    </source>
</reference>
<dbReference type="CDD" id="cd12912">
    <property type="entry name" value="PDC2_MCP_like"/>
    <property type="match status" value="1"/>
</dbReference>
<dbReference type="CDD" id="cd06225">
    <property type="entry name" value="HAMP"/>
    <property type="match status" value="1"/>
</dbReference>
<accession>A0ABX2D5P9</accession>
<dbReference type="InterPro" id="IPR033479">
    <property type="entry name" value="dCache_1"/>
</dbReference>
<dbReference type="PANTHER" id="PTHR11920:SF335">
    <property type="entry name" value="GUANYLATE CYCLASE"/>
    <property type="match status" value="1"/>
</dbReference>
<dbReference type="Gene3D" id="3.30.450.20">
    <property type="entry name" value="PAS domain"/>
    <property type="match status" value="1"/>
</dbReference>
<dbReference type="InterPro" id="IPR029787">
    <property type="entry name" value="Nucleotide_cyclase"/>
</dbReference>
<dbReference type="SUPFAM" id="SSF158472">
    <property type="entry name" value="HAMP domain-like"/>
    <property type="match status" value="1"/>
</dbReference>
<feature type="domain" description="HAMP" evidence="11">
    <location>
        <begin position="388"/>
        <end position="440"/>
    </location>
</feature>
<name>A0ABX2D5P9_9CYAN</name>
<evidence type="ECO:0000256" key="6">
    <source>
        <dbReference type="ARBA" id="ARBA00023136"/>
    </source>
</evidence>
<dbReference type="GO" id="GO:0004016">
    <property type="term" value="F:adenylate cyclase activity"/>
    <property type="evidence" value="ECO:0007669"/>
    <property type="project" value="UniProtKB-EC"/>
</dbReference>
<keyword evidence="2" id="KW-1003">Cell membrane</keyword>
<feature type="transmembrane region" description="Helical" evidence="9">
    <location>
        <begin position="368"/>
        <end position="387"/>
    </location>
</feature>
<evidence type="ECO:0000313" key="12">
    <source>
        <dbReference type="EMBL" id="NQE37138.1"/>
    </source>
</evidence>
<feature type="transmembrane region" description="Helical" evidence="9">
    <location>
        <begin position="23"/>
        <end position="47"/>
    </location>
</feature>
<dbReference type="PROSITE" id="PS50885">
    <property type="entry name" value="HAMP"/>
    <property type="match status" value="1"/>
</dbReference>
<evidence type="ECO:0000313" key="13">
    <source>
        <dbReference type="Proteomes" id="UP000702425"/>
    </source>
</evidence>
<protein>
    <submittedName>
        <fullName evidence="12">Adenylate cyclase</fullName>
        <ecNumber evidence="12">4.6.1.1</ecNumber>
    </submittedName>
</protein>
<keyword evidence="13" id="KW-1185">Reference proteome</keyword>
<dbReference type="Pfam" id="PF00672">
    <property type="entry name" value="HAMP"/>
    <property type="match status" value="1"/>
</dbReference>
<dbReference type="PROSITE" id="PS50125">
    <property type="entry name" value="GUANYLATE_CYCLASE_2"/>
    <property type="match status" value="1"/>
</dbReference>
<dbReference type="SMART" id="SM00044">
    <property type="entry name" value="CYCc"/>
    <property type="match status" value="1"/>
</dbReference>
<dbReference type="InterPro" id="IPR018297">
    <property type="entry name" value="A/G_cyclase_CS"/>
</dbReference>
<dbReference type="Proteomes" id="UP000702425">
    <property type="component" value="Unassembled WGS sequence"/>
</dbReference>
<sequence>MSEEVTMLGKSRMPLSPGLFRKIPLQIMLIVPFVVQTVGAVAVVGYLSYRNGQKAVNDVATQLRNDVSDRINQNLTYLLAIPFQSFENYDAALSQNRIDLNNGRDVEKFLWGQLPAFPLVAAAAFVTPNQEFFAGERQDDGAIVIRTSEVENNHTLTTYTASPEGERREIINAGNPNFDPRNRPYYKIPVQQKQAVWAKLYPHITGKYLYIAAGKPIYTKTGDIQGVWMTSLNLIMFGDFLSQLKIGKTGQSFILERSGEMIATSTGEKPFQYYPDKVVQLPEQRVQRLKVVNSSNAITQKASQALLEQFQDFQKIQASHQLEFTVDGKSYFVQVDPFRDSKGIDWLVVVTIPEADFMNQINANTQTTILLCLATLILAILLGILTARRIIHPVERITTASEAIAGGNLNQQVEVSSIVELGKLANVFNGMTRQLKDSLDAIHLANEELEARVEQRTGELRLEKEKSEQLLLNILPAEIADRLMRTNESPAEHFEEATILFADIVGFTTISARIEPMQLVAGLNQIFSTFDQLTEKYGLEKIKTIGDAYMVVGGLPVSRPDHADAIANMALDMQAYMQEVENIFGESLQIRIGINTGPVIAGVIGIKKFIYDLWGDAVNVASRMESHGKPGYIQVTDATYLKLQNKYLLEPRGTIEVKGRGEMMTYWLLGRRGGILATSTR</sequence>
<evidence type="ECO:0000256" key="1">
    <source>
        <dbReference type="ARBA" id="ARBA00004651"/>
    </source>
</evidence>
<keyword evidence="5 9" id="KW-1133">Transmembrane helix</keyword>
<evidence type="ECO:0000256" key="8">
    <source>
        <dbReference type="RuleBase" id="RU000405"/>
    </source>
</evidence>